<keyword evidence="1" id="KW-0677">Repeat</keyword>
<dbReference type="AlphaFoldDB" id="A0A6J8AXK4"/>
<feature type="repeat" description="ANK" evidence="3">
    <location>
        <begin position="154"/>
        <end position="186"/>
    </location>
</feature>
<organism evidence="5 6">
    <name type="scientific">Mytilus coruscus</name>
    <name type="common">Sea mussel</name>
    <dbReference type="NCBI Taxonomy" id="42192"/>
    <lineage>
        <taxon>Eukaryota</taxon>
        <taxon>Metazoa</taxon>
        <taxon>Spiralia</taxon>
        <taxon>Lophotrochozoa</taxon>
        <taxon>Mollusca</taxon>
        <taxon>Bivalvia</taxon>
        <taxon>Autobranchia</taxon>
        <taxon>Pteriomorphia</taxon>
        <taxon>Mytilida</taxon>
        <taxon>Mytiloidea</taxon>
        <taxon>Mytilidae</taxon>
        <taxon>Mytilinae</taxon>
        <taxon>Mytilus</taxon>
    </lineage>
</organism>
<reference evidence="5 6" key="1">
    <citation type="submission" date="2020-06" db="EMBL/GenBank/DDBJ databases">
        <authorList>
            <person name="Li R."/>
            <person name="Bekaert M."/>
        </authorList>
    </citation>
    <scope>NUCLEOTIDE SEQUENCE [LARGE SCALE GENOMIC DNA]</scope>
    <source>
        <strain evidence="6">wild</strain>
    </source>
</reference>
<gene>
    <name evidence="5" type="ORF">MCOR_12682</name>
</gene>
<dbReference type="InterPro" id="IPR036036">
    <property type="entry name" value="SOCS_box-like_dom_sf"/>
</dbReference>
<sequence length="329" mass="37257">MLSRVERVSREDYSTFQPKSGENMKNEGILVTGSFQAINFYNQSHIFFDLYMAVISGNTQNVRNILLSHPDADFNILVKGATVLSLSLYKRHFDIFNLLMRHSERRGKTCLNTVSKDELNRREPPLITACRMHFTEGVISLVNAGADIDAQDNFGHTALWVAARQQMPDLVEYLIVNGASVNITDRYNYTPLITAMMYKVTSNITKALVLNGSNLDGPKVVSSYQNSPLFWASKYKDFEMMRLILLAGVPMWLIRCVKHSLHDATGRNAAAIGYLDDYTRNAPSLKQICRRILRTAVSESCKGKYFGQNIETLPLPQILKCYLLLKVEN</sequence>
<dbReference type="SMART" id="SM00248">
    <property type="entry name" value="ANK"/>
    <property type="match status" value="5"/>
</dbReference>
<dbReference type="Proteomes" id="UP000507470">
    <property type="component" value="Unassembled WGS sequence"/>
</dbReference>
<dbReference type="EMBL" id="CACVKT020002165">
    <property type="protein sequence ID" value="CAC5375812.1"/>
    <property type="molecule type" value="Genomic_DNA"/>
</dbReference>
<dbReference type="PANTHER" id="PTHR24198">
    <property type="entry name" value="ANKYRIN REPEAT AND PROTEIN KINASE DOMAIN-CONTAINING PROTEIN"/>
    <property type="match status" value="1"/>
</dbReference>
<dbReference type="PANTHER" id="PTHR24198:SF165">
    <property type="entry name" value="ANKYRIN REPEAT-CONTAINING PROTEIN-RELATED"/>
    <property type="match status" value="1"/>
</dbReference>
<dbReference type="SUPFAM" id="SSF48403">
    <property type="entry name" value="Ankyrin repeat"/>
    <property type="match status" value="1"/>
</dbReference>
<keyword evidence="6" id="KW-1185">Reference proteome</keyword>
<accession>A0A6J8AXK4</accession>
<evidence type="ECO:0000313" key="6">
    <source>
        <dbReference type="Proteomes" id="UP000507470"/>
    </source>
</evidence>
<dbReference type="InterPro" id="IPR002110">
    <property type="entry name" value="Ankyrin_rpt"/>
</dbReference>
<dbReference type="CDD" id="cd03716">
    <property type="entry name" value="SOCS_ASB_like"/>
    <property type="match status" value="1"/>
</dbReference>
<keyword evidence="2 3" id="KW-0040">ANK repeat</keyword>
<dbReference type="GO" id="GO:0035556">
    <property type="term" value="P:intracellular signal transduction"/>
    <property type="evidence" value="ECO:0007669"/>
    <property type="project" value="InterPro"/>
</dbReference>
<dbReference type="Pfam" id="PF07525">
    <property type="entry name" value="SOCS_box"/>
    <property type="match status" value="1"/>
</dbReference>
<dbReference type="Pfam" id="PF12796">
    <property type="entry name" value="Ank_2"/>
    <property type="match status" value="2"/>
</dbReference>
<dbReference type="Gene3D" id="1.10.750.20">
    <property type="entry name" value="SOCS box"/>
    <property type="match status" value="1"/>
</dbReference>
<evidence type="ECO:0000256" key="2">
    <source>
        <dbReference type="ARBA" id="ARBA00023043"/>
    </source>
</evidence>
<dbReference type="PROSITE" id="PS50297">
    <property type="entry name" value="ANK_REP_REGION"/>
    <property type="match status" value="1"/>
</dbReference>
<dbReference type="SUPFAM" id="SSF158235">
    <property type="entry name" value="SOCS box-like"/>
    <property type="match status" value="1"/>
</dbReference>
<dbReference type="OrthoDB" id="194358at2759"/>
<dbReference type="PROSITE" id="PS50225">
    <property type="entry name" value="SOCS"/>
    <property type="match status" value="1"/>
</dbReference>
<dbReference type="SMART" id="SM00969">
    <property type="entry name" value="SOCS_box"/>
    <property type="match status" value="1"/>
</dbReference>
<dbReference type="PROSITE" id="PS50088">
    <property type="entry name" value="ANK_REPEAT"/>
    <property type="match status" value="1"/>
</dbReference>
<evidence type="ECO:0000259" key="4">
    <source>
        <dbReference type="PROSITE" id="PS50225"/>
    </source>
</evidence>
<dbReference type="Gene3D" id="1.25.40.20">
    <property type="entry name" value="Ankyrin repeat-containing domain"/>
    <property type="match status" value="1"/>
</dbReference>
<evidence type="ECO:0000256" key="1">
    <source>
        <dbReference type="ARBA" id="ARBA00022737"/>
    </source>
</evidence>
<feature type="domain" description="SOCS box" evidence="4">
    <location>
        <begin position="275"/>
        <end position="323"/>
    </location>
</feature>
<dbReference type="InterPro" id="IPR001496">
    <property type="entry name" value="SOCS_box"/>
</dbReference>
<protein>
    <recommendedName>
        <fullName evidence="4">SOCS box domain-containing protein</fullName>
    </recommendedName>
</protein>
<evidence type="ECO:0000256" key="3">
    <source>
        <dbReference type="PROSITE-ProRule" id="PRU00023"/>
    </source>
</evidence>
<proteinExistence type="predicted"/>
<name>A0A6J8AXK4_MYTCO</name>
<evidence type="ECO:0000313" key="5">
    <source>
        <dbReference type="EMBL" id="CAC5375812.1"/>
    </source>
</evidence>
<dbReference type="InterPro" id="IPR036770">
    <property type="entry name" value="Ankyrin_rpt-contain_sf"/>
</dbReference>